<gene>
    <name evidence="2" type="ORF">GQF42_24020</name>
</gene>
<name>A0A6I6NCD3_9ACTN</name>
<protein>
    <submittedName>
        <fullName evidence="2">Uncharacterized protein</fullName>
    </submittedName>
</protein>
<dbReference type="EMBL" id="CP047020">
    <property type="protein sequence ID" value="QHA05946.1"/>
    <property type="molecule type" value="Genomic_DNA"/>
</dbReference>
<accession>A0A6I6NCD3</accession>
<feature type="region of interest" description="Disordered" evidence="1">
    <location>
        <begin position="320"/>
        <end position="342"/>
    </location>
</feature>
<sequence length="485" mass="54836">MTSRASTQSTPAATLHTLPRGAGNAAVTEALRRGQAAPVQRMPADTAARTSSLDELEARLREAARDGNTSVLKRHTTILRLDQEVADLESTDGLSDGDRGRVTGLRQGVDQQKAAIEERARRLERYLASDGGPYTMMVDNGQLWTDQYWPYAFARMRERFNPGWFGEKYGRAYFDKLSRKNVEGMRGDTSKVSGDWAKRMRDGLQAQLRSSVLSHYTTERRARLMLSGGMKTKADLEASEFEYKHNTSAFDEHGLANLGFLFFFIEDPSEPFRGTRFSKDEEDPSPPARIRLNIEQSGLLSKGWVMLSDFAQREFPTVMADENDPAETESFLPTRDTEEERKHPEYRRLVRRFEQGMGNLTDADLDEFMALQEQDPKLSQSLSVVRPHVRGDDGSRMVYGPEGQSESYPEPLVRNILTGKDIIPGLAERAVLEVSRIERTTPALADKLKGMSPQQLMKYLLKDLLRPQAMLPRQLKITERDIEVP</sequence>
<evidence type="ECO:0000313" key="3">
    <source>
        <dbReference type="Proteomes" id="UP000436138"/>
    </source>
</evidence>
<proteinExistence type="predicted"/>
<evidence type="ECO:0000256" key="1">
    <source>
        <dbReference type="SAM" id="MobiDB-lite"/>
    </source>
</evidence>
<evidence type="ECO:0000313" key="2">
    <source>
        <dbReference type="EMBL" id="QHA05946.1"/>
    </source>
</evidence>
<feature type="compositionally biased region" description="Polar residues" evidence="1">
    <location>
        <begin position="1"/>
        <end position="12"/>
    </location>
</feature>
<dbReference type="RefSeq" id="WP_158923124.1">
    <property type="nucleotide sequence ID" value="NZ_CP047020.1"/>
</dbReference>
<dbReference type="KEGG" id="sbro:GQF42_24020"/>
<dbReference type="Proteomes" id="UP000436138">
    <property type="component" value="Chromosome"/>
</dbReference>
<reference evidence="2 3" key="1">
    <citation type="submission" date="2019-12" db="EMBL/GenBank/DDBJ databases">
        <title>Streptomyces sp. strain T44 isolated from rhizosphere soil of Broussonetia papyrifera.</title>
        <authorList>
            <person name="Mo P."/>
        </authorList>
    </citation>
    <scope>NUCLEOTIDE SEQUENCE [LARGE SCALE GENOMIC DNA]</scope>
    <source>
        <strain evidence="2 3">T44</strain>
    </source>
</reference>
<keyword evidence="3" id="KW-1185">Reference proteome</keyword>
<organism evidence="2 3">
    <name type="scientific">Streptomyces broussonetiae</name>
    <dbReference type="NCBI Taxonomy" id="2686304"/>
    <lineage>
        <taxon>Bacteria</taxon>
        <taxon>Bacillati</taxon>
        <taxon>Actinomycetota</taxon>
        <taxon>Actinomycetes</taxon>
        <taxon>Kitasatosporales</taxon>
        <taxon>Streptomycetaceae</taxon>
        <taxon>Streptomyces</taxon>
    </lineage>
</organism>
<dbReference type="AlphaFoldDB" id="A0A6I6NCD3"/>
<feature type="region of interest" description="Disordered" evidence="1">
    <location>
        <begin position="1"/>
        <end position="22"/>
    </location>
</feature>